<feature type="region of interest" description="Disordered" evidence="1">
    <location>
        <begin position="59"/>
        <end position="83"/>
    </location>
</feature>
<organism evidence="2 3">
    <name type="scientific">Thioalkalivibrio paradoxus ARh 1</name>
    <dbReference type="NCBI Taxonomy" id="713585"/>
    <lineage>
        <taxon>Bacteria</taxon>
        <taxon>Pseudomonadati</taxon>
        <taxon>Pseudomonadota</taxon>
        <taxon>Gammaproteobacteria</taxon>
        <taxon>Chromatiales</taxon>
        <taxon>Ectothiorhodospiraceae</taxon>
        <taxon>Thioalkalivibrio</taxon>
    </lineage>
</organism>
<evidence type="ECO:0000256" key="1">
    <source>
        <dbReference type="SAM" id="MobiDB-lite"/>
    </source>
</evidence>
<evidence type="ECO:0000313" key="2">
    <source>
        <dbReference type="EMBL" id="AHF00269.1"/>
    </source>
</evidence>
<sequence>MTELRIALARAAEGLPVTLSELLEAFGEEGRSDWLEGYTPHCRPEFLRAFAKAVSERLARERKAQPAPAPAPAARTERDAGPLDGLPLLREDWKFVDARTRFRRARESLLAEYARRWREAADAEPVEHRKSNAGRFAANSWLREVTR</sequence>
<dbReference type="Proteomes" id="UP000005289">
    <property type="component" value="Chromosome"/>
</dbReference>
<name>W0DTG3_9GAMM</name>
<dbReference type="HOGENOM" id="CLU_1767228_0_0_6"/>
<keyword evidence="3" id="KW-1185">Reference proteome</keyword>
<reference evidence="2 3" key="1">
    <citation type="submission" date="2013-12" db="EMBL/GenBank/DDBJ databases">
        <authorList>
            <consortium name="DOE Joint Genome Institute"/>
            <person name="Muyzer G."/>
            <person name="Huntemann M."/>
            <person name="Han J."/>
            <person name="Chen A."/>
            <person name="Kyrpides N."/>
            <person name="Mavromatis K."/>
            <person name="Markowitz V."/>
            <person name="Palaniappan K."/>
            <person name="Ivanova N."/>
            <person name="Schaumberg A."/>
            <person name="Pati A."/>
            <person name="Liolios K."/>
            <person name="Nordberg H.P."/>
            <person name="Cantor M.N."/>
            <person name="Hua S.X."/>
            <person name="Woyke T."/>
        </authorList>
    </citation>
    <scope>NUCLEOTIDE SEQUENCE [LARGE SCALE GENOMIC DNA]</scope>
    <source>
        <strain evidence="2 3">ARh 1</strain>
    </source>
</reference>
<evidence type="ECO:0000313" key="3">
    <source>
        <dbReference type="Proteomes" id="UP000005289"/>
    </source>
</evidence>
<dbReference type="RefSeq" id="WP_156925534.1">
    <property type="nucleotide sequence ID" value="NZ_CP007029.1"/>
</dbReference>
<dbReference type="KEGG" id="tti:THITH_15110"/>
<dbReference type="OrthoDB" id="5788131at2"/>
<dbReference type="AlphaFoldDB" id="W0DTG3"/>
<accession>W0DTG3</accession>
<gene>
    <name evidence="2" type="ORF">THITH_15110</name>
</gene>
<protein>
    <submittedName>
        <fullName evidence="2">Uncharacterized protein</fullName>
    </submittedName>
</protein>
<proteinExistence type="predicted"/>
<dbReference type="EMBL" id="CP007029">
    <property type="protein sequence ID" value="AHF00269.1"/>
    <property type="molecule type" value="Genomic_DNA"/>
</dbReference>
<dbReference type="STRING" id="713585.THITH_15110"/>